<organism evidence="2 3">
    <name type="scientific">Nocardia acididurans</name>
    <dbReference type="NCBI Taxonomy" id="2802282"/>
    <lineage>
        <taxon>Bacteria</taxon>
        <taxon>Bacillati</taxon>
        <taxon>Actinomycetota</taxon>
        <taxon>Actinomycetes</taxon>
        <taxon>Mycobacteriales</taxon>
        <taxon>Nocardiaceae</taxon>
        <taxon>Nocardia</taxon>
    </lineage>
</organism>
<accession>A0ABS1M3D9</accession>
<reference evidence="2 3" key="1">
    <citation type="submission" date="2021-01" db="EMBL/GenBank/DDBJ databases">
        <title>WGS of actinomycetes isolated from Thailand.</title>
        <authorList>
            <person name="Thawai C."/>
        </authorList>
    </citation>
    <scope>NUCLEOTIDE SEQUENCE [LARGE SCALE GENOMIC DNA]</scope>
    <source>
        <strain evidence="2 3">LPG 2</strain>
    </source>
</reference>
<comment type="caution">
    <text evidence="2">The sequence shown here is derived from an EMBL/GenBank/DDBJ whole genome shotgun (WGS) entry which is preliminary data.</text>
</comment>
<gene>
    <name evidence="2" type="ORF">JK358_12350</name>
</gene>
<dbReference type="EMBL" id="JAERRJ010000004">
    <property type="protein sequence ID" value="MBL1075183.1"/>
    <property type="molecule type" value="Genomic_DNA"/>
</dbReference>
<feature type="region of interest" description="Disordered" evidence="1">
    <location>
        <begin position="498"/>
        <end position="626"/>
    </location>
</feature>
<dbReference type="Proteomes" id="UP000602198">
    <property type="component" value="Unassembled WGS sequence"/>
</dbReference>
<dbReference type="RefSeq" id="WP_201946933.1">
    <property type="nucleotide sequence ID" value="NZ_JAERRJ010000004.1"/>
</dbReference>
<evidence type="ECO:0000313" key="3">
    <source>
        <dbReference type="Proteomes" id="UP000602198"/>
    </source>
</evidence>
<sequence>MADSVAAGIKNDARSGGFNPDSSKGVYFNPDAATTMASQCANMLTYVNAALNFVKSTTNLEPLNQRDSGRELAGKYNSAAQRLVETVLTEHQTVLTDLGQAFVAAGASYTGMDSAAADAFKSGKGTDQQLSAAFNGFVGAAGNPTVSFEQVELPGWKQSGRGDEYGWSGTSRTDYDNLLTKTSQLTELGKAREEGVERDPVNKVNPEPGIQYHWDDFYNHWKYINEQSATLNQLSTFAQAWLTAKRCLVTGVDEFRSGAQKYLMPGYQGNTSLLEEVWASPASAQAKLTIEKYLTCATALANTMDLMSDNYAFTHGWLKRLQNFLPDKSISSYKAEFTGRSKLSEHTINEYMKVLRQAWDNWYVVGANESSKNIPLIPDLKSMEVKVPAVDNPLTNNGNPSTQAPNLTTGQPNLTNPVTDQPVTDQPVTNQPVTNQPVTDDTTQELLKTLLDQGSTLLESGVEAVQQAVEQIGTVISEGLTQLTDQTLDDVVDTTNEDVQPTDQVPVTNLAGLTGGGGGGGGGTGAGGGTSLQVPKTQLFPRAAAVTADSTDNTTTTTSSTSRAGLASTSGYGSGTSSPMMGSPMSGASQGGQQKEHKRADYLNSGEHLDTALGDTPTAVNAVAEK</sequence>
<feature type="compositionally biased region" description="Gly residues" evidence="1">
    <location>
        <begin position="513"/>
        <end position="530"/>
    </location>
</feature>
<keyword evidence="3" id="KW-1185">Reference proteome</keyword>
<proteinExistence type="predicted"/>
<evidence type="ECO:0000313" key="2">
    <source>
        <dbReference type="EMBL" id="MBL1075183.1"/>
    </source>
</evidence>
<feature type="compositionally biased region" description="Polar residues" evidence="1">
    <location>
        <begin position="393"/>
        <end position="438"/>
    </location>
</feature>
<evidence type="ECO:0008006" key="4">
    <source>
        <dbReference type="Google" id="ProtNLM"/>
    </source>
</evidence>
<evidence type="ECO:0000256" key="1">
    <source>
        <dbReference type="SAM" id="MobiDB-lite"/>
    </source>
</evidence>
<feature type="region of interest" description="Disordered" evidence="1">
    <location>
        <begin position="390"/>
        <end position="438"/>
    </location>
</feature>
<feature type="compositionally biased region" description="Polar residues" evidence="1">
    <location>
        <begin position="498"/>
        <end position="507"/>
    </location>
</feature>
<name>A0ABS1M3D9_9NOCA</name>
<feature type="compositionally biased region" description="Low complexity" evidence="1">
    <location>
        <begin position="543"/>
        <end position="593"/>
    </location>
</feature>
<protein>
    <recommendedName>
        <fullName evidence="4">ESX-1 secretion-associated protein EspA/EspE-like domain-containing protein</fullName>
    </recommendedName>
</protein>